<feature type="site" description="Reactive bond" evidence="7">
    <location>
        <begin position="435"/>
        <end position="436"/>
    </location>
</feature>
<feature type="domain" description="Pacifastin" evidence="8">
    <location>
        <begin position="222"/>
        <end position="258"/>
    </location>
</feature>
<feature type="site" description="Reactive bond" evidence="7">
    <location>
        <begin position="206"/>
        <end position="207"/>
    </location>
</feature>
<feature type="site" description="Reactive bond" evidence="7">
    <location>
        <begin position="252"/>
        <end position="253"/>
    </location>
</feature>
<evidence type="ECO:0000256" key="5">
    <source>
        <dbReference type="ARBA" id="ARBA00023157"/>
    </source>
</evidence>
<feature type="domain" description="Pacifastin" evidence="8">
    <location>
        <begin position="452"/>
        <end position="488"/>
    </location>
</feature>
<feature type="domain" description="Pacifastin" evidence="8">
    <location>
        <begin position="557"/>
        <end position="592"/>
    </location>
</feature>
<evidence type="ECO:0000256" key="1">
    <source>
        <dbReference type="ARBA" id="ARBA00004613"/>
    </source>
</evidence>
<feature type="disulfide bond" evidence="7">
    <location>
        <begin position="285"/>
        <end position="303"/>
    </location>
</feature>
<evidence type="ECO:0000313" key="9">
    <source>
        <dbReference type="EMBL" id="JAV28363.1"/>
    </source>
</evidence>
<feature type="disulfide bond" evidence="7">
    <location>
        <begin position="470"/>
        <end position="480"/>
    </location>
</feature>
<comment type="similarity">
    <text evidence="6 7">Belongs to the protease inhibitor I19 family.</text>
</comment>
<feature type="domain" description="Pacifastin" evidence="8">
    <location>
        <begin position="502"/>
        <end position="538"/>
    </location>
</feature>
<keyword evidence="5 7" id="KW-1015">Disulfide bond</keyword>
<evidence type="ECO:0000256" key="6">
    <source>
        <dbReference type="ARBA" id="ARBA00029459"/>
    </source>
</evidence>
<keyword evidence="3 7" id="KW-0646">Protease inhibitor</keyword>
<protein>
    <submittedName>
        <fullName evidence="9">Putative serine protease inhibitor i/ii</fullName>
    </submittedName>
</protein>
<feature type="disulfide bond" evidence="7">
    <location>
        <begin position="180"/>
        <end position="195"/>
    </location>
</feature>
<accession>A0A1Q3FLI9</accession>
<feature type="site" description="Reactive bond" evidence="7">
    <location>
        <begin position="300"/>
        <end position="301"/>
    </location>
</feature>
<name>A0A1Q3FLI9_CULTA</name>
<feature type="site" description="Reactive bond" evidence="7">
    <location>
        <begin position="393"/>
        <end position="394"/>
    </location>
</feature>
<sequence length="594" mass="64861">MMLDSDWLFATCSCNNKANSVVSFSLTLVKLQFDDHRLRKIKRVRKRDLRSKSDYAWPVSSSVGKVCISREDLNQYVEGGVKLTMRSLLLIATVLVAGALALDGGQVCEPGSNFMVECNKCRCSADGKLMSCTRKFCVPESFQSDDPAPAVAQEPANSGDEGAVAAKGDEEQVHTNGQVCTPNETKQEDCNRCKCAANGIGWFCTRKACPPREKRHASRQNPLQCTPGTSFKSSDGCNDCFCTETGIAACTMKFCFNDAVRSKREAPKLAKQCEPGTSFKSADGCNDCFCTETGITACTMKFCFNDDVRSKREAPKLAKQCEPDTAFKSADGCNDCFCTENGIAACTDMECSDNKVKREAPAGTQCVKGTTFKSSDDCNTCFCGDNGVIACTRKFCVPKVKRDVQQQCVPGTTFKDAEGCNDCFCTADGRAACTEKLCLKPQRTKRDAPQPEKECVPGTSFKSADGCNNCFCTENGVAACTQRFCYPTKTKRQVAIGQAVPKMDCVPGTSFKHSDGCNNCYCGEHGIAACTQMFCFPKEKRDVEELPQSKIAPGTEGFECKPNSRFKYQCNQCRCDNTGKFAACTYKFCIEGEY</sequence>
<feature type="domain" description="Pacifastin" evidence="8">
    <location>
        <begin position="363"/>
        <end position="399"/>
    </location>
</feature>
<dbReference type="GO" id="GO:0005576">
    <property type="term" value="C:extracellular region"/>
    <property type="evidence" value="ECO:0007669"/>
    <property type="project" value="UniProtKB-SubCell"/>
</dbReference>
<keyword evidence="2" id="KW-0964">Secreted</keyword>
<evidence type="ECO:0000259" key="8">
    <source>
        <dbReference type="PROSITE" id="PS51446"/>
    </source>
</evidence>
<feature type="disulfide bond" evidence="7">
    <location>
        <begin position="520"/>
        <end position="530"/>
    </location>
</feature>
<feature type="disulfide bond" evidence="7">
    <location>
        <begin position="378"/>
        <end position="396"/>
    </location>
</feature>
<keyword evidence="4 7" id="KW-0722">Serine protease inhibitor</keyword>
<reference evidence="9" key="1">
    <citation type="submission" date="2017-01" db="EMBL/GenBank/DDBJ databases">
        <title>A deep insight into the sialotranscriptome of adult male and female Cluex tarsalis mosquitoes.</title>
        <authorList>
            <person name="Ribeiro J.M."/>
            <person name="Moreira F."/>
            <person name="Bernard K.A."/>
            <person name="Calvo E."/>
        </authorList>
    </citation>
    <scope>NUCLEOTIDE SEQUENCE</scope>
    <source>
        <strain evidence="9">Kern County</strain>
        <tissue evidence="9">Salivary glands</tissue>
    </source>
</reference>
<dbReference type="GO" id="GO:0004867">
    <property type="term" value="F:serine-type endopeptidase inhibitor activity"/>
    <property type="evidence" value="ECO:0007669"/>
    <property type="project" value="UniProtKB-UniRule"/>
</dbReference>
<dbReference type="EMBL" id="GFDL01006682">
    <property type="protein sequence ID" value="JAV28363.1"/>
    <property type="molecule type" value="Transcribed_RNA"/>
</dbReference>
<feature type="disulfide bond" evidence="7">
    <location>
        <begin position="423"/>
        <end position="433"/>
    </location>
</feature>
<feature type="disulfide bond" evidence="7">
    <location>
        <begin position="108"/>
        <end position="123"/>
    </location>
</feature>
<feature type="disulfide bond" evidence="7">
    <location>
        <begin position="560"/>
        <end position="575"/>
    </location>
</feature>
<feature type="disulfide bond" evidence="7">
    <location>
        <begin position="336"/>
        <end position="346"/>
    </location>
</feature>
<feature type="domain" description="Pacifastin" evidence="8">
    <location>
        <begin position="405"/>
        <end position="441"/>
    </location>
</feature>
<dbReference type="SUPFAM" id="SSF57283">
    <property type="entry name" value="PMP inhibitors"/>
    <property type="match status" value="10"/>
</dbReference>
<dbReference type="InterPro" id="IPR008037">
    <property type="entry name" value="Pacifastin_dom"/>
</dbReference>
<feature type="domain" description="Pacifastin" evidence="8">
    <location>
        <begin position="105"/>
        <end position="140"/>
    </location>
</feature>
<feature type="domain" description="Pacifastin" evidence="8">
    <location>
        <begin position="177"/>
        <end position="212"/>
    </location>
</feature>
<feature type="disulfide bond" evidence="7">
    <location>
        <begin position="517"/>
        <end position="535"/>
    </location>
</feature>
<comment type="subcellular location">
    <subcellularLocation>
        <location evidence="1">Secreted</location>
    </subcellularLocation>
</comment>
<dbReference type="AlphaFoldDB" id="A0A1Q3FLI9"/>
<feature type="domain" description="Pacifastin" evidence="8">
    <location>
        <begin position="270"/>
        <end position="306"/>
    </location>
</feature>
<feature type="disulfide bond" evidence="7">
    <location>
        <begin position="381"/>
        <end position="391"/>
    </location>
</feature>
<feature type="site" description="Reactive bond" evidence="7">
    <location>
        <begin position="586"/>
        <end position="587"/>
    </location>
</feature>
<evidence type="ECO:0000256" key="3">
    <source>
        <dbReference type="ARBA" id="ARBA00022690"/>
    </source>
</evidence>
<feature type="disulfide bond" evidence="7">
    <location>
        <begin position="288"/>
        <end position="298"/>
    </location>
</feature>
<feature type="disulfide bond" evidence="7">
    <location>
        <begin position="237"/>
        <end position="255"/>
    </location>
</feature>
<feature type="domain" description="Pacifastin" evidence="8">
    <location>
        <begin position="318"/>
        <end position="354"/>
    </location>
</feature>
<feature type="disulfide bond" evidence="7">
    <location>
        <begin position="420"/>
        <end position="438"/>
    </location>
</feature>
<organism evidence="9">
    <name type="scientific">Culex tarsalis</name>
    <name type="common">Encephalitis mosquito</name>
    <dbReference type="NCBI Taxonomy" id="7177"/>
    <lineage>
        <taxon>Eukaryota</taxon>
        <taxon>Metazoa</taxon>
        <taxon>Ecdysozoa</taxon>
        <taxon>Arthropoda</taxon>
        <taxon>Hexapoda</taxon>
        <taxon>Insecta</taxon>
        <taxon>Pterygota</taxon>
        <taxon>Neoptera</taxon>
        <taxon>Endopterygota</taxon>
        <taxon>Diptera</taxon>
        <taxon>Nematocera</taxon>
        <taxon>Culicoidea</taxon>
        <taxon>Culicidae</taxon>
        <taxon>Culicinae</taxon>
        <taxon>Culicini</taxon>
        <taxon>Culex</taxon>
        <taxon>Culex</taxon>
    </lineage>
</organism>
<dbReference type="InterPro" id="IPR036201">
    <property type="entry name" value="Pacifastin_dom_sf"/>
</dbReference>
<feature type="disulfide bond" evidence="7">
    <location>
        <begin position="240"/>
        <end position="250"/>
    </location>
</feature>
<comment type="caution">
    <text evidence="7">Lacks conserved residue(s) required for the propagation of feature annotation.</text>
</comment>
<feature type="site" description="Reactive bond" evidence="7">
    <location>
        <begin position="134"/>
        <end position="135"/>
    </location>
</feature>
<feature type="disulfide bond" evidence="7">
    <location>
        <begin position="467"/>
        <end position="485"/>
    </location>
</feature>
<evidence type="ECO:0000256" key="7">
    <source>
        <dbReference type="PROSITE-ProRule" id="PRU00776"/>
    </source>
</evidence>
<feature type="disulfide bond" evidence="7">
    <location>
        <begin position="333"/>
        <end position="351"/>
    </location>
</feature>
<evidence type="ECO:0000256" key="2">
    <source>
        <dbReference type="ARBA" id="ARBA00022525"/>
    </source>
</evidence>
<evidence type="ECO:0000256" key="4">
    <source>
        <dbReference type="ARBA" id="ARBA00022900"/>
    </source>
</evidence>
<dbReference type="Pfam" id="PF05375">
    <property type="entry name" value="Pacifastin_I"/>
    <property type="match status" value="10"/>
</dbReference>
<dbReference type="PROSITE" id="PS51446">
    <property type="entry name" value="PACIFASTIN"/>
    <property type="match status" value="10"/>
</dbReference>
<proteinExistence type="inferred from homology"/>